<organism evidence="1 2">
    <name type="scientific">Steinernema hermaphroditum</name>
    <dbReference type="NCBI Taxonomy" id="289476"/>
    <lineage>
        <taxon>Eukaryota</taxon>
        <taxon>Metazoa</taxon>
        <taxon>Ecdysozoa</taxon>
        <taxon>Nematoda</taxon>
        <taxon>Chromadorea</taxon>
        <taxon>Rhabditida</taxon>
        <taxon>Tylenchina</taxon>
        <taxon>Panagrolaimomorpha</taxon>
        <taxon>Strongyloidoidea</taxon>
        <taxon>Steinernematidae</taxon>
        <taxon>Steinernema</taxon>
    </lineage>
</organism>
<evidence type="ECO:0000313" key="1">
    <source>
        <dbReference type="EMBL" id="KAK0413055.1"/>
    </source>
</evidence>
<comment type="caution">
    <text evidence="1">The sequence shown here is derived from an EMBL/GenBank/DDBJ whole genome shotgun (WGS) entry which is preliminary data.</text>
</comment>
<keyword evidence="2" id="KW-1185">Reference proteome</keyword>
<sequence length="292" mass="34313">METMLVAQELPGLFGIVANLFCENLHDHELQIENNQIVNEELNFSNWNKSPEKRTDMCRSVPKRYKQSVCITLRGKNDEVSKELRGWMQNHYVDYELLLGCSTISPAWMKWALSFPKLTRLSILKKSEDAALEFYKALVERGRLRSLDIYYDVSLHSKEMDVIEIALCQKQFKRLILQNCEALEELLSIWEENREKMIRKEIFFFDCGVVAKDLKGDLELCSQEQCDYIKKEHIDLYQLQLCIPSEAYKIKSELIADDKHNIYVLFDCFQKGEEVAEFDFFTETDQIVVLFS</sequence>
<evidence type="ECO:0000313" key="2">
    <source>
        <dbReference type="Proteomes" id="UP001175271"/>
    </source>
</evidence>
<name>A0AA39HX45_9BILA</name>
<protein>
    <submittedName>
        <fullName evidence="1">Uncharacterized protein</fullName>
    </submittedName>
</protein>
<dbReference type="Proteomes" id="UP001175271">
    <property type="component" value="Unassembled WGS sequence"/>
</dbReference>
<reference evidence="1" key="1">
    <citation type="submission" date="2023-06" db="EMBL/GenBank/DDBJ databases">
        <title>Genomic analysis of the entomopathogenic nematode Steinernema hermaphroditum.</title>
        <authorList>
            <person name="Schwarz E.M."/>
            <person name="Heppert J.K."/>
            <person name="Baniya A."/>
            <person name="Schwartz H.T."/>
            <person name="Tan C.-H."/>
            <person name="Antoshechkin I."/>
            <person name="Sternberg P.W."/>
            <person name="Goodrich-Blair H."/>
            <person name="Dillman A.R."/>
        </authorList>
    </citation>
    <scope>NUCLEOTIDE SEQUENCE</scope>
    <source>
        <strain evidence="1">PS9179</strain>
        <tissue evidence="1">Whole animal</tissue>
    </source>
</reference>
<dbReference type="EMBL" id="JAUCMV010000003">
    <property type="protein sequence ID" value="KAK0413055.1"/>
    <property type="molecule type" value="Genomic_DNA"/>
</dbReference>
<proteinExistence type="predicted"/>
<gene>
    <name evidence="1" type="ORF">QR680_006572</name>
</gene>
<dbReference type="AlphaFoldDB" id="A0AA39HX45"/>
<accession>A0AA39HX45</accession>